<evidence type="ECO:0000313" key="8">
    <source>
        <dbReference type="EMBL" id="PVM83034.1"/>
    </source>
</evidence>
<dbReference type="GO" id="GO:0046872">
    <property type="term" value="F:metal ion binding"/>
    <property type="evidence" value="ECO:0007669"/>
    <property type="project" value="UniProtKB-KW"/>
</dbReference>
<keyword evidence="4" id="KW-0408">Iron</keyword>
<evidence type="ECO:0000259" key="7">
    <source>
        <dbReference type="PROSITE" id="PS51296"/>
    </source>
</evidence>
<evidence type="ECO:0000313" key="9">
    <source>
        <dbReference type="Proteomes" id="UP000245073"/>
    </source>
</evidence>
<dbReference type="GO" id="GO:0051537">
    <property type="term" value="F:2 iron, 2 sulfur cluster binding"/>
    <property type="evidence" value="ECO:0007669"/>
    <property type="project" value="UniProtKB-KW"/>
</dbReference>
<protein>
    <submittedName>
        <fullName evidence="8">Nitrite reductase (NAD(P)H) small subunit</fullName>
    </submittedName>
</protein>
<keyword evidence="6" id="KW-0534">Nitrate assimilation</keyword>
<dbReference type="Proteomes" id="UP000245073">
    <property type="component" value="Unassembled WGS sequence"/>
</dbReference>
<keyword evidence="9" id="KW-1185">Reference proteome</keyword>
<dbReference type="RefSeq" id="WP_109455001.1">
    <property type="nucleotide sequence ID" value="NZ_QDKQ01000071.1"/>
</dbReference>
<keyword evidence="2" id="KW-0479">Metal-binding</keyword>
<organism evidence="8 9">
    <name type="scientific">Caulobacter endophyticus</name>
    <dbReference type="NCBI Taxonomy" id="2172652"/>
    <lineage>
        <taxon>Bacteria</taxon>
        <taxon>Pseudomonadati</taxon>
        <taxon>Pseudomonadota</taxon>
        <taxon>Alphaproteobacteria</taxon>
        <taxon>Caulobacterales</taxon>
        <taxon>Caulobacteraceae</taxon>
        <taxon>Caulobacter</taxon>
    </lineage>
</organism>
<evidence type="ECO:0000256" key="1">
    <source>
        <dbReference type="ARBA" id="ARBA00022714"/>
    </source>
</evidence>
<sequence length="117" mass="12469">MTIQTFDIDPAWHDVGAFTDIPERGSRRVATAQGDVAVFRTSDGQVFALVDRCPHKHGPLSQGIVHGHGVTCPLHSWVIDLKTGHPTGADAGKGCTPVVPVRVQDGRVLLAQPVMAD</sequence>
<keyword evidence="5" id="KW-0411">Iron-sulfur</keyword>
<dbReference type="GO" id="GO:0008942">
    <property type="term" value="F:nitrite reductase [NAD(P)H] activity"/>
    <property type="evidence" value="ECO:0007669"/>
    <property type="project" value="InterPro"/>
</dbReference>
<keyword evidence="3" id="KW-0560">Oxidoreductase</keyword>
<name>A0A2T9JH57_9CAUL</name>
<dbReference type="NCBIfam" id="TIGR02378">
    <property type="entry name" value="nirD_assim_sml"/>
    <property type="match status" value="1"/>
</dbReference>
<accession>A0A2T9JH57</accession>
<evidence type="ECO:0000256" key="6">
    <source>
        <dbReference type="ARBA" id="ARBA00023063"/>
    </source>
</evidence>
<dbReference type="SUPFAM" id="SSF50022">
    <property type="entry name" value="ISP domain"/>
    <property type="match status" value="1"/>
</dbReference>
<keyword evidence="1" id="KW-0001">2Fe-2S</keyword>
<reference evidence="8 9" key="1">
    <citation type="submission" date="2018-04" db="EMBL/GenBank/DDBJ databases">
        <title>The genome sequence of Caulobacter sp. 744.</title>
        <authorList>
            <person name="Gao J."/>
            <person name="Sun J."/>
        </authorList>
    </citation>
    <scope>NUCLEOTIDE SEQUENCE [LARGE SCALE GENOMIC DNA]</scope>
    <source>
        <strain evidence="8 9">774</strain>
    </source>
</reference>
<dbReference type="AlphaFoldDB" id="A0A2T9JH57"/>
<dbReference type="InterPro" id="IPR012748">
    <property type="entry name" value="Rieske-like_NirD"/>
</dbReference>
<dbReference type="OrthoDB" id="9794175at2"/>
<dbReference type="Gene3D" id="2.102.10.10">
    <property type="entry name" value="Rieske [2Fe-2S] iron-sulphur domain"/>
    <property type="match status" value="1"/>
</dbReference>
<dbReference type="PANTHER" id="PTHR21496">
    <property type="entry name" value="FERREDOXIN-RELATED"/>
    <property type="match status" value="1"/>
</dbReference>
<evidence type="ECO:0000256" key="4">
    <source>
        <dbReference type="ARBA" id="ARBA00023004"/>
    </source>
</evidence>
<feature type="domain" description="Rieske" evidence="7">
    <location>
        <begin position="13"/>
        <end position="110"/>
    </location>
</feature>
<dbReference type="InterPro" id="IPR036922">
    <property type="entry name" value="Rieske_2Fe-2S_sf"/>
</dbReference>
<dbReference type="PROSITE" id="PS51296">
    <property type="entry name" value="RIESKE"/>
    <property type="match status" value="1"/>
</dbReference>
<proteinExistence type="predicted"/>
<evidence type="ECO:0000256" key="5">
    <source>
        <dbReference type="ARBA" id="ARBA00023014"/>
    </source>
</evidence>
<evidence type="ECO:0000256" key="3">
    <source>
        <dbReference type="ARBA" id="ARBA00023002"/>
    </source>
</evidence>
<dbReference type="EMBL" id="QDKQ01000071">
    <property type="protein sequence ID" value="PVM83034.1"/>
    <property type="molecule type" value="Genomic_DNA"/>
</dbReference>
<dbReference type="CDD" id="cd03530">
    <property type="entry name" value="Rieske_NirD_small_Bacillus"/>
    <property type="match status" value="1"/>
</dbReference>
<evidence type="ECO:0000256" key="2">
    <source>
        <dbReference type="ARBA" id="ARBA00022723"/>
    </source>
</evidence>
<dbReference type="GO" id="GO:0042128">
    <property type="term" value="P:nitrate assimilation"/>
    <property type="evidence" value="ECO:0007669"/>
    <property type="project" value="UniProtKB-KW"/>
</dbReference>
<dbReference type="PANTHER" id="PTHR21496:SF23">
    <property type="entry name" value="3-PHENYLPROPIONATE_CINNAMIC ACID DIOXYGENASE FERREDOXIN SUBUNIT"/>
    <property type="match status" value="1"/>
</dbReference>
<comment type="caution">
    <text evidence="8">The sequence shown here is derived from an EMBL/GenBank/DDBJ whole genome shotgun (WGS) entry which is preliminary data.</text>
</comment>
<dbReference type="InterPro" id="IPR017941">
    <property type="entry name" value="Rieske_2Fe-2S"/>
</dbReference>
<gene>
    <name evidence="8" type="primary">nirD</name>
    <name evidence="8" type="ORF">DDF67_22380</name>
</gene>
<dbReference type="Pfam" id="PF00355">
    <property type="entry name" value="Rieske"/>
    <property type="match status" value="1"/>
</dbReference>